<dbReference type="NCBIfam" id="NF003673">
    <property type="entry name" value="PRK05298.1"/>
    <property type="match status" value="1"/>
</dbReference>
<dbReference type="Pfam" id="PF17757">
    <property type="entry name" value="UvrB_inter"/>
    <property type="match status" value="1"/>
</dbReference>
<evidence type="ECO:0000256" key="15">
    <source>
        <dbReference type="SAM" id="Coils"/>
    </source>
</evidence>
<name>A0A839UVT2_9PROT</name>
<keyword evidence="7 13" id="KW-0067">ATP-binding</keyword>
<dbReference type="NCBIfam" id="TIGR00631">
    <property type="entry name" value="uvrb"/>
    <property type="match status" value="1"/>
</dbReference>
<evidence type="ECO:0000256" key="12">
    <source>
        <dbReference type="ARBA" id="ARBA00029504"/>
    </source>
</evidence>
<dbReference type="InterPro" id="IPR001650">
    <property type="entry name" value="Helicase_C-like"/>
</dbReference>
<evidence type="ECO:0000313" key="21">
    <source>
        <dbReference type="EMBL" id="NVN29975.1"/>
    </source>
</evidence>
<dbReference type="Pfam" id="PF02151">
    <property type="entry name" value="UVR"/>
    <property type="match status" value="1"/>
</dbReference>
<dbReference type="PROSITE" id="PS51192">
    <property type="entry name" value="HELICASE_ATP_BIND_1"/>
    <property type="match status" value="1"/>
</dbReference>
<dbReference type="EMBL" id="JACHXV010000007">
    <property type="protein sequence ID" value="MBB3174418.1"/>
    <property type="molecule type" value="Genomic_DNA"/>
</dbReference>
<evidence type="ECO:0000259" key="18">
    <source>
        <dbReference type="PROSITE" id="PS51192"/>
    </source>
</evidence>
<evidence type="ECO:0000256" key="4">
    <source>
        <dbReference type="ARBA" id="ARBA00022741"/>
    </source>
</evidence>
<feature type="coiled-coil region" evidence="15">
    <location>
        <begin position="663"/>
        <end position="695"/>
    </location>
</feature>
<dbReference type="SMART" id="SM00487">
    <property type="entry name" value="DEXDc"/>
    <property type="match status" value="1"/>
</dbReference>
<evidence type="ECO:0000256" key="2">
    <source>
        <dbReference type="ARBA" id="ARBA00008533"/>
    </source>
</evidence>
<dbReference type="PANTHER" id="PTHR24029">
    <property type="entry name" value="UVRABC SYSTEM PROTEIN B"/>
    <property type="match status" value="1"/>
</dbReference>
<feature type="binding site" evidence="13">
    <location>
        <begin position="74"/>
        <end position="81"/>
    </location>
    <ligand>
        <name>ATP</name>
        <dbReference type="ChEBI" id="CHEBI:30616"/>
    </ligand>
</feature>
<dbReference type="Pfam" id="PF12344">
    <property type="entry name" value="UvrB"/>
    <property type="match status" value="1"/>
</dbReference>
<dbReference type="RefSeq" id="WP_176623126.1">
    <property type="nucleotide sequence ID" value="NZ_JABXXQ010000089.1"/>
</dbReference>
<dbReference type="GO" id="GO:0003677">
    <property type="term" value="F:DNA binding"/>
    <property type="evidence" value="ECO:0007669"/>
    <property type="project" value="UniProtKB-UniRule"/>
</dbReference>
<dbReference type="Proteomes" id="UP000557688">
    <property type="component" value="Unassembled WGS sequence"/>
</dbReference>
<dbReference type="InterPro" id="IPR024759">
    <property type="entry name" value="UvrB_YAD/RRR_dom"/>
</dbReference>
<comment type="subunit">
    <text evidence="11 13 14">Forms a heterotetramer with UvrA during the search for lesions. Interacts with UvrC in an incision complex.</text>
</comment>
<protein>
    <recommendedName>
        <fullName evidence="12 13">UvrABC system protein B</fullName>
        <shortName evidence="13">Protein UvrB</shortName>
    </recommendedName>
    <alternativeName>
        <fullName evidence="13">Excinuclease ABC subunit B</fullName>
    </alternativeName>
</protein>
<dbReference type="AlphaFoldDB" id="A0A839UVT2"/>
<feature type="domain" description="Helicase C-terminal" evidence="19">
    <location>
        <begin position="466"/>
        <end position="628"/>
    </location>
</feature>
<evidence type="ECO:0000259" key="17">
    <source>
        <dbReference type="PROSITE" id="PS50151"/>
    </source>
</evidence>
<accession>A0A839UVT2</accession>
<dbReference type="GO" id="GO:0016887">
    <property type="term" value="F:ATP hydrolysis activity"/>
    <property type="evidence" value="ECO:0007669"/>
    <property type="project" value="InterPro"/>
</dbReference>
<dbReference type="SMART" id="SM00490">
    <property type="entry name" value="HELICc"/>
    <property type="match status" value="1"/>
</dbReference>
<dbReference type="Gene3D" id="3.40.50.300">
    <property type="entry name" value="P-loop containing nucleotide triphosphate hydrolases"/>
    <property type="match status" value="3"/>
</dbReference>
<dbReference type="InterPro" id="IPR001943">
    <property type="entry name" value="UVR_dom"/>
</dbReference>
<dbReference type="HAMAP" id="MF_00204">
    <property type="entry name" value="UvrB"/>
    <property type="match status" value="1"/>
</dbReference>
<dbReference type="Pfam" id="PF04851">
    <property type="entry name" value="ResIII"/>
    <property type="match status" value="1"/>
</dbReference>
<dbReference type="InterPro" id="IPR036876">
    <property type="entry name" value="UVR_dom_sf"/>
</dbReference>
<keyword evidence="15" id="KW-0175">Coiled coil</keyword>
<keyword evidence="9 13" id="KW-0234">DNA repair</keyword>
<keyword evidence="10 13" id="KW-0742">SOS response</keyword>
<comment type="function">
    <text evidence="13">The UvrABC repair system catalyzes the recognition and processing of DNA lesions. A damage recognition complex composed of 2 UvrA and 2 UvrB subunits scans DNA for abnormalities. Upon binding of the UvrA(2)B(2) complex to a putative damaged site, the DNA wraps around one UvrB monomer. DNA wrap is dependent on ATP binding by UvrB and probably causes local melting of the DNA helix, facilitating insertion of UvrB beta-hairpin between the DNA strands. Then UvrB probes one DNA strand for the presence of a lesion. If a lesion is found the UvrA subunits dissociate and the UvrB-DNA preincision complex is formed. This complex is subsequently bound by UvrC and the second UvrB is released. If no lesion is found, the DNA wraps around the other UvrB subunit that will check the other stand for damage.</text>
</comment>
<evidence type="ECO:0000313" key="22">
    <source>
        <dbReference type="Proteomes" id="UP000557688"/>
    </source>
</evidence>
<dbReference type="InterPro" id="IPR004807">
    <property type="entry name" value="UvrB"/>
</dbReference>
<evidence type="ECO:0000256" key="7">
    <source>
        <dbReference type="ARBA" id="ARBA00022840"/>
    </source>
</evidence>
<dbReference type="GO" id="GO:0006289">
    <property type="term" value="P:nucleotide-excision repair"/>
    <property type="evidence" value="ECO:0007669"/>
    <property type="project" value="UniProtKB-UniRule"/>
</dbReference>
<dbReference type="GO" id="GO:0005737">
    <property type="term" value="C:cytoplasm"/>
    <property type="evidence" value="ECO:0007669"/>
    <property type="project" value="UniProtKB-SubCell"/>
</dbReference>
<dbReference type="GO" id="GO:0009432">
    <property type="term" value="P:SOS response"/>
    <property type="evidence" value="ECO:0007669"/>
    <property type="project" value="UniProtKB-UniRule"/>
</dbReference>
<dbReference type="GO" id="GO:0005524">
    <property type="term" value="F:ATP binding"/>
    <property type="evidence" value="ECO:0007669"/>
    <property type="project" value="UniProtKB-UniRule"/>
</dbReference>
<evidence type="ECO:0000256" key="3">
    <source>
        <dbReference type="ARBA" id="ARBA00022490"/>
    </source>
</evidence>
<dbReference type="SUPFAM" id="SSF52540">
    <property type="entry name" value="P-loop containing nucleoside triphosphate hydrolases"/>
    <property type="match status" value="2"/>
</dbReference>
<evidence type="ECO:0000259" key="19">
    <source>
        <dbReference type="PROSITE" id="PS51194"/>
    </source>
</evidence>
<dbReference type="PANTHER" id="PTHR24029:SF0">
    <property type="entry name" value="UVRABC SYSTEM PROTEIN B"/>
    <property type="match status" value="1"/>
</dbReference>
<keyword evidence="3 13" id="KW-0963">Cytoplasm</keyword>
<evidence type="ECO:0000256" key="14">
    <source>
        <dbReference type="RuleBase" id="RU003587"/>
    </source>
</evidence>
<dbReference type="InterPro" id="IPR014001">
    <property type="entry name" value="Helicase_ATP-bd"/>
</dbReference>
<evidence type="ECO:0000256" key="13">
    <source>
        <dbReference type="HAMAP-Rule" id="MF_00204"/>
    </source>
</evidence>
<dbReference type="CDD" id="cd17916">
    <property type="entry name" value="DEXHc_UvrB"/>
    <property type="match status" value="1"/>
</dbReference>
<evidence type="ECO:0000256" key="1">
    <source>
        <dbReference type="ARBA" id="ARBA00004496"/>
    </source>
</evidence>
<dbReference type="Proteomes" id="UP000565205">
    <property type="component" value="Unassembled WGS sequence"/>
</dbReference>
<dbReference type="SUPFAM" id="SSF46600">
    <property type="entry name" value="C-terminal UvrC-binding domain of UvrB"/>
    <property type="match status" value="1"/>
</dbReference>
<dbReference type="EMBL" id="JABXXQ010000089">
    <property type="protein sequence ID" value="NVN29975.1"/>
    <property type="molecule type" value="Genomic_DNA"/>
</dbReference>
<evidence type="ECO:0000256" key="16">
    <source>
        <dbReference type="SAM" id="MobiDB-lite"/>
    </source>
</evidence>
<feature type="region of interest" description="Disordered" evidence="16">
    <location>
        <begin position="696"/>
        <end position="741"/>
    </location>
</feature>
<evidence type="ECO:0000256" key="11">
    <source>
        <dbReference type="ARBA" id="ARBA00026033"/>
    </source>
</evidence>
<feature type="domain" description="Helicase ATP-binding" evidence="18">
    <location>
        <begin position="61"/>
        <end position="218"/>
    </location>
</feature>
<dbReference type="Pfam" id="PF00271">
    <property type="entry name" value="Helicase_C"/>
    <property type="match status" value="1"/>
</dbReference>
<dbReference type="Gene3D" id="4.10.860.10">
    <property type="entry name" value="UVR domain"/>
    <property type="match status" value="1"/>
</dbReference>
<evidence type="ECO:0000256" key="9">
    <source>
        <dbReference type="ARBA" id="ARBA00023204"/>
    </source>
</evidence>
<dbReference type="InterPro" id="IPR041471">
    <property type="entry name" value="UvrB_inter"/>
</dbReference>
<keyword evidence="4 13" id="KW-0547">Nucleotide-binding</keyword>
<dbReference type="PROSITE" id="PS50151">
    <property type="entry name" value="UVR"/>
    <property type="match status" value="1"/>
</dbReference>
<comment type="caution">
    <text evidence="20">The sequence shown here is derived from an EMBL/GenBank/DDBJ whole genome shotgun (WGS) entry which is preliminary data.</text>
</comment>
<feature type="domain" description="UVR" evidence="17">
    <location>
        <begin position="660"/>
        <end position="695"/>
    </location>
</feature>
<evidence type="ECO:0000256" key="8">
    <source>
        <dbReference type="ARBA" id="ARBA00022881"/>
    </source>
</evidence>
<reference evidence="20 22" key="2">
    <citation type="submission" date="2020-08" db="EMBL/GenBank/DDBJ databases">
        <title>Genomic Encyclopedia of Type Strains, Phase III (KMG-III): the genomes of soil and plant-associated and newly described type strains.</title>
        <authorList>
            <person name="Whitman W."/>
        </authorList>
    </citation>
    <scope>NUCLEOTIDE SEQUENCE [LARGE SCALE GENOMIC DNA]</scope>
    <source>
        <strain evidence="20 22">CECT 8088</strain>
    </source>
</reference>
<gene>
    <name evidence="13 21" type="primary">uvrB</name>
    <name evidence="20" type="ORF">FHR90_002259</name>
    <name evidence="21" type="ORF">HUK83_06450</name>
</gene>
<reference evidence="21 23" key="1">
    <citation type="submission" date="2020-06" db="EMBL/GenBank/DDBJ databases">
        <title>Description of novel acetic acid bacteria.</title>
        <authorList>
            <person name="Sombolestani A."/>
        </authorList>
    </citation>
    <scope>NUCLEOTIDE SEQUENCE [LARGE SCALE GENOMIC DNA]</scope>
    <source>
        <strain evidence="21 23">LMG 26838</strain>
    </source>
</reference>
<dbReference type="GO" id="GO:0009381">
    <property type="term" value="F:excinuclease ABC activity"/>
    <property type="evidence" value="ECO:0007669"/>
    <property type="project" value="UniProtKB-UniRule"/>
</dbReference>
<proteinExistence type="inferred from homology"/>
<comment type="subcellular location">
    <subcellularLocation>
        <location evidence="1 13 14">Cytoplasm</location>
    </subcellularLocation>
</comment>
<keyword evidence="6 13" id="KW-0228">DNA excision</keyword>
<evidence type="ECO:0000256" key="6">
    <source>
        <dbReference type="ARBA" id="ARBA00022769"/>
    </source>
</evidence>
<dbReference type="GO" id="GO:0009380">
    <property type="term" value="C:excinuclease repair complex"/>
    <property type="evidence" value="ECO:0007669"/>
    <property type="project" value="InterPro"/>
</dbReference>
<dbReference type="PROSITE" id="PS51194">
    <property type="entry name" value="HELICASE_CTER"/>
    <property type="match status" value="1"/>
</dbReference>
<evidence type="ECO:0000256" key="10">
    <source>
        <dbReference type="ARBA" id="ARBA00023236"/>
    </source>
</evidence>
<dbReference type="CDD" id="cd18790">
    <property type="entry name" value="SF2_C_UvrB"/>
    <property type="match status" value="1"/>
</dbReference>
<comment type="domain">
    <text evidence="13">The beta-hairpin motif is involved in DNA binding.</text>
</comment>
<sequence length="741" mass="82988">MDDLNPKGGLALAERGAAPMPVLDHFVPQKQPAKPRTKRLELVSAYDAAGDQPRAITELVAGVESGERDQVLLGVTGSGKTFTMAKVIEATQKPTLVLAPNKTLAAQLYNEMKQFFPNNAVEYFVSYYDYFQPEAYVPRSDTYIEKDSQINEQIDRMRHAATQALLERNDVIIVASVSCIYGIGSVETYSRMVIRLQAGGAIDRDTLVRGLVEQQYRRNDAAFQRGTFRVRGEQVDIFPAHHEDRAWRVSLFGDEIEAISEFDPLTGEKTADLDEISVYANSHYVTPRPTLNQAVVHIKEELKSRLDELVTGGRLLEAERLQQRTTFDLEMIETTGVCKGIENYSRYLSGRRPGEPPPTLFEYLPEDALLIVDESHVTVPQIGGMERGDHARKSILSEYGFRLPSCLDNRPLKFDEWEAFRPQTVFVSATPGPWEMERVAGVFAEQVIRPTGLIDPVTEIRPVEHQVDDLLAECREVIGRGGRILVTTLTKRMAEDLTEYMTEAGIKVRYLHSDVDTLERIEIIRDLRLGVFDVLIGINLLREGLDIPECALVAILDADKEGFLRSRTSLIQTIGRAARNVDGRVVLYADRMTDSLRYAIEETARRREKQQAWNEAHGITPQSVRSHISEAMSSVYEQDYVTVAPVAEAEVTEFVGKDLRSAIADLEKRMRTAAADLEFETAARLRDEIKRLEALEMGIAPPPMSSASQRAKKDRTPQPLGPGGGGYDPKKASRGGRKARR</sequence>
<feature type="compositionally biased region" description="Basic residues" evidence="16">
    <location>
        <begin position="732"/>
        <end position="741"/>
    </location>
</feature>
<dbReference type="InterPro" id="IPR027417">
    <property type="entry name" value="P-loop_NTPase"/>
</dbReference>
<evidence type="ECO:0000313" key="23">
    <source>
        <dbReference type="Proteomes" id="UP000565205"/>
    </source>
</evidence>
<dbReference type="InterPro" id="IPR006935">
    <property type="entry name" value="Helicase/UvrB_N"/>
</dbReference>
<keyword evidence="5 13" id="KW-0227">DNA damage</keyword>
<comment type="similarity">
    <text evidence="2 13 14">Belongs to the UvrB family.</text>
</comment>
<organism evidence="20 22">
    <name type="scientific">Endobacter medicaginis</name>
    <dbReference type="NCBI Taxonomy" id="1181271"/>
    <lineage>
        <taxon>Bacteria</taxon>
        <taxon>Pseudomonadati</taxon>
        <taxon>Pseudomonadota</taxon>
        <taxon>Alphaproteobacteria</taxon>
        <taxon>Acetobacterales</taxon>
        <taxon>Acetobacteraceae</taxon>
        <taxon>Endobacter</taxon>
    </lineage>
</organism>
<keyword evidence="8 13" id="KW-0267">Excision nuclease</keyword>
<evidence type="ECO:0000313" key="20">
    <source>
        <dbReference type="EMBL" id="MBB3174418.1"/>
    </source>
</evidence>
<feature type="short sequence motif" description="Beta-hairpin" evidence="13">
    <location>
        <begin position="127"/>
        <end position="150"/>
    </location>
</feature>
<evidence type="ECO:0000256" key="5">
    <source>
        <dbReference type="ARBA" id="ARBA00022763"/>
    </source>
</evidence>
<keyword evidence="22" id="KW-1185">Reference proteome</keyword>